<dbReference type="EMBL" id="AZBU02000009">
    <property type="protein sequence ID" value="TKR64758.1"/>
    <property type="molecule type" value="Genomic_DNA"/>
</dbReference>
<protein>
    <recommendedName>
        <fullName evidence="1">Ig-like domain-containing protein</fullName>
    </recommendedName>
</protein>
<evidence type="ECO:0000259" key="1">
    <source>
        <dbReference type="PROSITE" id="PS50835"/>
    </source>
</evidence>
<sequence length="583" mass="65901">MSAKDKNGHQMVVQNIKIGPLYHRSKDGKQEAHFEAKAVHCIQISKNGSNSQNFEQKRAFFAGMGETQQTIQVNANARKNSQFEAYGKSLVWLNQSLNQKAEAKHVVVKLVNEPSSDARKKEIAEIFQKNPGEQKIEAKAQGGYTEIAQTTRKTSWTAQVVTRTSRPVQQTRFLANKDNESLRRASESIQASKTAQIQQDQVLSKIDDRNGTKTQQKQQAQVVHQVPRKIDSFETEGKTQFQSRKNSKDIATLILQREQGLKQAQFQGDVAKASQAEKGSSCIVLQRDLGMKESKLDLASSKVEKETPKIQELSYPCQTFPSVKKIQAGFERQKADTQISYFKKPETKQQKIPQIKATVHDYLKANKPAFSSQKTGSAANGASPKDSSIVVLKKDQELEEAQFQAEIPEAKEVMQQQTYHKTPFPNVKKMQAKYQMQEKQLQVSCVKAQLSTPSAARSKSPAPKVRVFYGQDFASKVDLYDSQKHKTEKQIKISESPKAVQIPAAFKTESQEVLVCEQVQTMRPRSPQVDRKWQHKRKDSRTVVLTSERVSHESEGVYLRPIKHSYSANSSRLNIEEEWNFAC</sequence>
<proteinExistence type="predicted"/>
<reference evidence="2 3" key="1">
    <citation type="journal article" date="2015" name="Genome Biol.">
        <title>Comparative genomics of Steinernema reveals deeply conserved gene regulatory networks.</title>
        <authorList>
            <person name="Dillman A.R."/>
            <person name="Macchietto M."/>
            <person name="Porter C.F."/>
            <person name="Rogers A."/>
            <person name="Williams B."/>
            <person name="Antoshechkin I."/>
            <person name="Lee M.M."/>
            <person name="Goodwin Z."/>
            <person name="Lu X."/>
            <person name="Lewis E.E."/>
            <person name="Goodrich-Blair H."/>
            <person name="Stock S.P."/>
            <person name="Adams B.J."/>
            <person name="Sternberg P.W."/>
            <person name="Mortazavi A."/>
        </authorList>
    </citation>
    <scope>NUCLEOTIDE SEQUENCE [LARGE SCALE GENOMIC DNA]</scope>
    <source>
        <strain evidence="2 3">ALL</strain>
    </source>
</reference>
<accession>A0A4U5M784</accession>
<dbReference type="AlphaFoldDB" id="A0A4U5M784"/>
<feature type="domain" description="Ig-like" evidence="1">
    <location>
        <begin position="497"/>
        <end position="583"/>
    </location>
</feature>
<name>A0A4U5M784_STECR</name>
<evidence type="ECO:0000313" key="2">
    <source>
        <dbReference type="EMBL" id="TKR64758.1"/>
    </source>
</evidence>
<dbReference type="InterPro" id="IPR007110">
    <property type="entry name" value="Ig-like_dom"/>
</dbReference>
<evidence type="ECO:0000313" key="3">
    <source>
        <dbReference type="Proteomes" id="UP000298663"/>
    </source>
</evidence>
<organism evidence="2 3">
    <name type="scientific">Steinernema carpocapsae</name>
    <name type="common">Entomopathogenic nematode</name>
    <dbReference type="NCBI Taxonomy" id="34508"/>
    <lineage>
        <taxon>Eukaryota</taxon>
        <taxon>Metazoa</taxon>
        <taxon>Ecdysozoa</taxon>
        <taxon>Nematoda</taxon>
        <taxon>Chromadorea</taxon>
        <taxon>Rhabditida</taxon>
        <taxon>Tylenchina</taxon>
        <taxon>Panagrolaimomorpha</taxon>
        <taxon>Strongyloidoidea</taxon>
        <taxon>Steinernematidae</taxon>
        <taxon>Steinernema</taxon>
    </lineage>
</organism>
<dbReference type="Proteomes" id="UP000298663">
    <property type="component" value="Unassembled WGS sequence"/>
</dbReference>
<reference evidence="2 3" key="2">
    <citation type="journal article" date="2019" name="G3 (Bethesda)">
        <title>Hybrid Assembly of the Genome of the Entomopathogenic Nematode Steinernema carpocapsae Identifies the X-Chromosome.</title>
        <authorList>
            <person name="Serra L."/>
            <person name="Macchietto M."/>
            <person name="Macias-Munoz A."/>
            <person name="McGill C.J."/>
            <person name="Rodriguez I.M."/>
            <person name="Rodriguez B."/>
            <person name="Murad R."/>
            <person name="Mortazavi A."/>
        </authorList>
    </citation>
    <scope>NUCLEOTIDE SEQUENCE [LARGE SCALE GENOMIC DNA]</scope>
    <source>
        <strain evidence="2 3">ALL</strain>
    </source>
</reference>
<gene>
    <name evidence="2" type="ORF">L596_025243</name>
</gene>
<comment type="caution">
    <text evidence="2">The sequence shown here is derived from an EMBL/GenBank/DDBJ whole genome shotgun (WGS) entry which is preliminary data.</text>
</comment>
<keyword evidence="3" id="KW-1185">Reference proteome</keyword>
<dbReference type="PROSITE" id="PS50835">
    <property type="entry name" value="IG_LIKE"/>
    <property type="match status" value="1"/>
</dbReference>